<gene>
    <name evidence="4" type="ORF">TR69_WS6001000243</name>
</gene>
<sequence>MTVKRSKQGGFNLSELSERIPPWLLILAILAIVTLIVTVKTLSREPLQPKQEQTQEADGVITVSTQNPEESPPEGPYIVASDEPRSIRLPAANVDGYIQKVGIDQHGKIAVPSNVTMAGWYIHSKKPGEQGLSVIDGHVDGQTAEGIFYRLADVSAGDELSIEYGDGSAVWFRVVDKIQVPESEAADVVFSKRQGIEHQLNLVTCGGAFDYEESTYPDRVIIVTERI</sequence>
<dbReference type="Pfam" id="PF04203">
    <property type="entry name" value="Sortase"/>
    <property type="match status" value="1"/>
</dbReference>
<evidence type="ECO:0000313" key="5">
    <source>
        <dbReference type="Proteomes" id="UP000070457"/>
    </source>
</evidence>
<evidence type="ECO:0000256" key="3">
    <source>
        <dbReference type="SAM" id="Phobius"/>
    </source>
</evidence>
<evidence type="ECO:0000313" key="4">
    <source>
        <dbReference type="EMBL" id="KXK27367.1"/>
    </source>
</evidence>
<dbReference type="EMBL" id="JYNZ01000002">
    <property type="protein sequence ID" value="KXK27367.1"/>
    <property type="molecule type" value="Genomic_DNA"/>
</dbReference>
<accession>A0A136M0F5</accession>
<proteinExistence type="predicted"/>
<feature type="compositionally biased region" description="Polar residues" evidence="2">
    <location>
        <begin position="50"/>
        <end position="69"/>
    </location>
</feature>
<name>A0A136M0F5_9BACT</name>
<dbReference type="AlphaFoldDB" id="A0A136M0F5"/>
<comment type="caution">
    <text evidence="4">The sequence shown here is derived from an EMBL/GenBank/DDBJ whole genome shotgun (WGS) entry which is preliminary data.</text>
</comment>
<evidence type="ECO:0000256" key="2">
    <source>
        <dbReference type="SAM" id="MobiDB-lite"/>
    </source>
</evidence>
<feature type="transmembrane region" description="Helical" evidence="3">
    <location>
        <begin position="20"/>
        <end position="39"/>
    </location>
</feature>
<keyword evidence="1" id="KW-0378">Hydrolase</keyword>
<keyword evidence="3" id="KW-1133">Transmembrane helix</keyword>
<keyword evidence="3" id="KW-0472">Membrane</keyword>
<feature type="region of interest" description="Disordered" evidence="2">
    <location>
        <begin position="47"/>
        <end position="76"/>
    </location>
</feature>
<dbReference type="CDD" id="cd05829">
    <property type="entry name" value="Sortase_F"/>
    <property type="match status" value="1"/>
</dbReference>
<organism evidence="4 5">
    <name type="scientific">candidate division WS6 bacterium OLB20</name>
    <dbReference type="NCBI Taxonomy" id="1617426"/>
    <lineage>
        <taxon>Bacteria</taxon>
        <taxon>Candidatus Dojkabacteria</taxon>
    </lineage>
</organism>
<keyword evidence="3" id="KW-0812">Transmembrane</keyword>
<protein>
    <submittedName>
        <fullName evidence="4">Sortase family protein</fullName>
    </submittedName>
</protein>
<dbReference type="Proteomes" id="UP000070457">
    <property type="component" value="Unassembled WGS sequence"/>
</dbReference>
<dbReference type="InterPro" id="IPR023365">
    <property type="entry name" value="Sortase_dom-sf"/>
</dbReference>
<dbReference type="Gene3D" id="2.40.260.10">
    <property type="entry name" value="Sortase"/>
    <property type="match status" value="1"/>
</dbReference>
<dbReference type="InterPro" id="IPR042001">
    <property type="entry name" value="Sortase_F"/>
</dbReference>
<dbReference type="STRING" id="1617426.TR69_WS6001000243"/>
<reference evidence="4 5" key="1">
    <citation type="submission" date="2015-02" db="EMBL/GenBank/DDBJ databases">
        <title>Improved understanding of the partial-nitritation anammox process through 23 genomes representing the majority of the microbial community.</title>
        <authorList>
            <person name="Speth D.R."/>
            <person name="In T Zandt M."/>
            <person name="Guerrero Cruz S."/>
            <person name="Jetten M.S."/>
            <person name="Dutilh B.E."/>
        </authorList>
    </citation>
    <scope>NUCLEOTIDE SEQUENCE [LARGE SCALE GENOMIC DNA]</scope>
    <source>
        <strain evidence="4">OLB20</strain>
    </source>
</reference>
<dbReference type="InterPro" id="IPR005754">
    <property type="entry name" value="Sortase"/>
</dbReference>
<dbReference type="SUPFAM" id="SSF63817">
    <property type="entry name" value="Sortase"/>
    <property type="match status" value="1"/>
</dbReference>
<dbReference type="GO" id="GO:0016787">
    <property type="term" value="F:hydrolase activity"/>
    <property type="evidence" value="ECO:0007669"/>
    <property type="project" value="UniProtKB-KW"/>
</dbReference>
<evidence type="ECO:0000256" key="1">
    <source>
        <dbReference type="ARBA" id="ARBA00022801"/>
    </source>
</evidence>